<keyword evidence="4" id="KW-1185">Reference proteome</keyword>
<evidence type="ECO:0000313" key="3">
    <source>
        <dbReference type="EMBL" id="KCW44949.1"/>
    </source>
</evidence>
<feature type="region of interest" description="Disordered" evidence="1">
    <location>
        <begin position="90"/>
        <end position="110"/>
    </location>
</feature>
<dbReference type="Proteomes" id="UP000030711">
    <property type="component" value="Unassembled WGS sequence"/>
</dbReference>
<organism evidence="3">
    <name type="scientific">Eucalyptus grandis</name>
    <name type="common">Flooded gum</name>
    <dbReference type="NCBI Taxonomy" id="71139"/>
    <lineage>
        <taxon>Eukaryota</taxon>
        <taxon>Viridiplantae</taxon>
        <taxon>Streptophyta</taxon>
        <taxon>Embryophyta</taxon>
        <taxon>Tracheophyta</taxon>
        <taxon>Spermatophyta</taxon>
        <taxon>Magnoliopsida</taxon>
        <taxon>eudicotyledons</taxon>
        <taxon>Gunneridae</taxon>
        <taxon>Pentapetalae</taxon>
        <taxon>rosids</taxon>
        <taxon>malvids</taxon>
        <taxon>Myrtales</taxon>
        <taxon>Myrtaceae</taxon>
        <taxon>Myrtoideae</taxon>
        <taxon>Eucalypteae</taxon>
        <taxon>Eucalyptus</taxon>
    </lineage>
</organism>
<sequence>MLPQPSLRSLARSFARTSKPNYQFLPRRLRTKASHTSKSILPDLNTRSLAHQFENTTTRTSSRPDAFLTPQHFHYTLALRHTFFRSAISTVPLDTPPENPNKKRSWKPNRSKLAAPFLNPARRWLYEISPRVFR</sequence>
<protein>
    <submittedName>
        <fullName evidence="3">Uncharacterized protein</fullName>
    </submittedName>
</protein>
<evidence type="ECO:0000313" key="2">
    <source>
        <dbReference type="EMBL" id="KAK2632507.1"/>
    </source>
</evidence>
<reference evidence="2" key="3">
    <citation type="submission" date="2023-04" db="EMBL/GenBank/DDBJ databases">
        <title>WGS assembly of Eucalyptus grandis.</title>
        <authorList>
            <person name="Myburg A."/>
            <person name="Grattapaglia D."/>
            <person name="Tuskan G."/>
            <person name="Hellsten U."/>
            <person name="Hayes R."/>
            <person name="Grimwood J."/>
            <person name="Jenkins J."/>
            <person name="Lindquist E."/>
            <person name="Tice H."/>
            <person name="Bauer D."/>
            <person name="Goodstein D."/>
            <person name="Dubchak I."/>
            <person name="Poliakov A."/>
            <person name="Mizrachi E."/>
            <person name="Kullan A."/>
            <person name="Hussey S."/>
            <person name="Pinard D."/>
            <person name="Van D."/>
            <person name="Singh P."/>
            <person name="Van J."/>
            <person name="Silva-Junior O."/>
            <person name="Togawa R."/>
            <person name="Pappas M."/>
            <person name="Faria D."/>
            <person name="Sansaloni C."/>
            <person name="Petroli C."/>
            <person name="Yang X."/>
            <person name="Ranjan P."/>
            <person name="Tschaplinski T."/>
            <person name="Ye C."/>
            <person name="Li T."/>
            <person name="Sterck L."/>
            <person name="Vanneste K."/>
            <person name="Murat F."/>
            <person name="Soler M."/>
            <person name="Clemente H."/>
            <person name="Saidi N."/>
            <person name="Cassan-Wang H."/>
            <person name="Dunand C."/>
            <person name="Hefer C."/>
            <person name="Bornberg-Bauer E."/>
            <person name="Kersting A."/>
            <person name="Vining K."/>
            <person name="Amarasinghe V."/>
            <person name="Ranik M."/>
            <person name="Naithani S."/>
            <person name="Elser J."/>
            <person name="Boyd A."/>
            <person name="Liston A."/>
            <person name="Spatafora J."/>
            <person name="Dharmwardhana P."/>
            <person name="Raja R."/>
            <person name="Sullivan C."/>
            <person name="Romanel E."/>
            <person name="Alves-Ferreira M."/>
            <person name="Kulheim C."/>
            <person name="Foley W."/>
            <person name="Carocha V."/>
            <person name="Paiva J."/>
            <person name="Kudrna D."/>
            <person name="Brommonschenkel S."/>
            <person name="Pasquali G."/>
            <person name="Byrne M."/>
            <person name="Rigault P."/>
            <person name="Tibbits J."/>
            <person name="Spokevicius A."/>
            <person name="Jones R."/>
            <person name="Steane D."/>
            <person name="Vaillancourt R."/>
            <person name="Potts B."/>
            <person name="Joubert F."/>
            <person name="Barry K."/>
            <person name="Pappas G."/>
            <person name="Strauss S."/>
            <person name="Jaiswal P."/>
            <person name="Grima-Pettenati J."/>
            <person name="Salse J."/>
            <person name="Van D."/>
            <person name="Rokhsar D."/>
            <person name="Schmutz J."/>
        </authorList>
    </citation>
    <scope>NUCLEOTIDE SEQUENCE</scope>
    <source>
        <tissue evidence="2">Leaf extractions</tissue>
    </source>
</reference>
<dbReference type="Gramene" id="KCW44949">
    <property type="protein sequence ID" value="KCW44949"/>
    <property type="gene ID" value="EUGRSUZ_L01462"/>
</dbReference>
<name>A0A058ZU61_EUCGR</name>
<evidence type="ECO:0000256" key="1">
    <source>
        <dbReference type="SAM" id="MobiDB-lite"/>
    </source>
</evidence>
<dbReference type="EMBL" id="MU848461">
    <property type="protein sequence ID" value="KAK2632507.1"/>
    <property type="molecule type" value="Genomic_DNA"/>
</dbReference>
<reference evidence="2" key="2">
    <citation type="journal article" date="2014" name="Nature">
        <title>The genome of Eucalyptus grandis.</title>
        <authorList>
            <person name="Myburg A.A."/>
            <person name="Grattapaglia D."/>
            <person name="Tuskan G.A."/>
            <person name="Hellsten U."/>
            <person name="Hayes R.D."/>
            <person name="Grimwood J."/>
            <person name="Jenkins J."/>
            <person name="Lindquist E."/>
            <person name="Tice H."/>
            <person name="Bauer D."/>
            <person name="Goodstein D.M."/>
            <person name="Dubchak I."/>
            <person name="Poliakov A."/>
            <person name="Mizrachi E."/>
            <person name="Kullan A.R."/>
            <person name="Hussey S.G."/>
            <person name="Pinard D."/>
            <person name="van der Merwe K."/>
            <person name="Singh P."/>
            <person name="van Jaarsveld I."/>
            <person name="Silva-Junior O.B."/>
            <person name="Togawa R.C."/>
            <person name="Pappas M.R."/>
            <person name="Faria D.A."/>
            <person name="Sansaloni C.P."/>
            <person name="Petroli C.D."/>
            <person name="Yang X."/>
            <person name="Ranjan P."/>
            <person name="Tschaplinski T.J."/>
            <person name="Ye C.Y."/>
            <person name="Li T."/>
            <person name="Sterck L."/>
            <person name="Vanneste K."/>
            <person name="Murat F."/>
            <person name="Soler M."/>
            <person name="Clemente H.S."/>
            <person name="Saidi N."/>
            <person name="Cassan-Wang H."/>
            <person name="Dunand C."/>
            <person name="Hefer C.A."/>
            <person name="Bornberg-Bauer E."/>
            <person name="Kersting A.R."/>
            <person name="Vining K."/>
            <person name="Amarasinghe V."/>
            <person name="Ranik M."/>
            <person name="Naithani S."/>
            <person name="Elser J."/>
            <person name="Boyd A.E."/>
            <person name="Liston A."/>
            <person name="Spatafora J.W."/>
            <person name="Dharmwardhana P."/>
            <person name="Raja R."/>
            <person name="Sullivan C."/>
            <person name="Romanel E."/>
            <person name="Alves-Ferreira M."/>
            <person name="Kulheim C."/>
            <person name="Foley W."/>
            <person name="Carocha V."/>
            <person name="Paiva J."/>
            <person name="Kudrna D."/>
            <person name="Brommonschenkel S.H."/>
            <person name="Pasquali G."/>
            <person name="Byrne M."/>
            <person name="Rigault P."/>
            <person name="Tibbits J."/>
            <person name="Spokevicius A."/>
            <person name="Jones R.C."/>
            <person name="Steane D.A."/>
            <person name="Vaillancourt R.E."/>
            <person name="Potts B.M."/>
            <person name="Joubert F."/>
            <person name="Barry K."/>
            <person name="Pappas G.J."/>
            <person name="Strauss S.H."/>
            <person name="Jaiswal P."/>
            <person name="Grima-Pettenati J."/>
            <person name="Salse J."/>
            <person name="Van de Peer Y."/>
            <person name="Rokhsar D.S."/>
            <person name="Schmutz J."/>
        </authorList>
    </citation>
    <scope>NUCLEOTIDE SEQUENCE</scope>
    <source>
        <tissue evidence="2">Leaf extractions</tissue>
    </source>
</reference>
<dbReference type="EMBL" id="KK198977">
    <property type="protein sequence ID" value="KCW44949.1"/>
    <property type="molecule type" value="Genomic_DNA"/>
</dbReference>
<reference evidence="2" key="4">
    <citation type="submission" date="2023-07" db="EMBL/GenBank/DDBJ databases">
        <authorList>
            <person name="Myburg A.A."/>
            <person name="Grattapaglia D."/>
            <person name="Tuskan G.A."/>
            <person name="Hellsten U."/>
            <person name="Hayes R.D."/>
            <person name="Grimwood J."/>
            <person name="Jenkins J."/>
            <person name="Lindquist E."/>
            <person name="Tice H."/>
            <person name="Bauer D."/>
            <person name="Goodstein D.M."/>
            <person name="Dubchak I."/>
            <person name="Poliakov A."/>
            <person name="Mizrachi E."/>
            <person name="Kullan A.R."/>
            <person name="Hussey S.G."/>
            <person name="Pinard D."/>
            <person name="Van D.M."/>
            <person name="Singh P."/>
            <person name="Van J.I."/>
            <person name="Silva-Junior O.B."/>
            <person name="Togawa R.C."/>
            <person name="Pappas M.R."/>
            <person name="Faria D.A."/>
            <person name="Sansaloni C.P."/>
            <person name="Petroli C.D."/>
            <person name="Yang X."/>
            <person name="Ranjan P."/>
            <person name="Tschaplinski T.J."/>
            <person name="Ye C.Y."/>
            <person name="Li T."/>
            <person name="Sterck L."/>
            <person name="Vanneste K."/>
            <person name="Murat F."/>
            <person name="Soler M."/>
            <person name="Clemente H.S."/>
            <person name="Saidi N."/>
            <person name="Cassan-Wang H."/>
            <person name="Dunand C."/>
            <person name="Hefer C.A."/>
            <person name="Bornberg-Bauer E."/>
            <person name="Kersting A.R."/>
            <person name="Vining K."/>
            <person name="Amarasinghe V."/>
            <person name="Ranik M."/>
            <person name="Naithani S."/>
            <person name="Elser J."/>
            <person name="Boyd A.E."/>
            <person name="Liston A."/>
            <person name="Spatafora J.W."/>
            <person name="Dharmwardhana P."/>
            <person name="Raja R."/>
            <person name="Sullivan C."/>
            <person name="Romanel E."/>
            <person name="Alves-Ferreira M."/>
            <person name="Kulheim C."/>
            <person name="Foley W."/>
            <person name="Carocha V."/>
            <person name="Paiva J."/>
            <person name="Kudrna D."/>
            <person name="Brommonschenkel S.H."/>
            <person name="Pasquali G."/>
            <person name="Byrne M."/>
            <person name="Rigault P."/>
            <person name="Tibbits J."/>
            <person name="Spokevicius A."/>
            <person name="Jones R.C."/>
            <person name="Steane D.A."/>
            <person name="Vaillancourt R.E."/>
            <person name="Potts B.M."/>
            <person name="Joubert F."/>
            <person name="Barry K."/>
            <person name="Pappas G.J."/>
            <person name="Strauss S.H."/>
            <person name="Jaiswal P."/>
            <person name="Grima-Pettenati J."/>
            <person name="Salse J."/>
            <person name="Van D.P."/>
            <person name="Rokhsar D.S."/>
            <person name="Schmutz J."/>
        </authorList>
    </citation>
    <scope>NUCLEOTIDE SEQUENCE</scope>
    <source>
        <tissue evidence="2">Leaf extractions</tissue>
    </source>
</reference>
<gene>
    <name evidence="3" type="ORF">EUGRSUZ_L01462</name>
</gene>
<accession>A0A058ZU61</accession>
<reference evidence="3" key="1">
    <citation type="submission" date="2013-07" db="EMBL/GenBank/DDBJ databases">
        <title>The genome of Eucalyptus grandis.</title>
        <authorList>
            <person name="Schmutz J."/>
            <person name="Hayes R."/>
            <person name="Myburg A."/>
            <person name="Tuskan G."/>
            <person name="Grattapaglia D."/>
            <person name="Rokhsar D.S."/>
        </authorList>
    </citation>
    <scope>NUCLEOTIDE SEQUENCE</scope>
    <source>
        <tissue evidence="3">Leaf extractions</tissue>
    </source>
</reference>
<evidence type="ECO:0000313" key="4">
    <source>
        <dbReference type="Proteomes" id="UP000030711"/>
    </source>
</evidence>
<dbReference type="AlphaFoldDB" id="A0A058ZU61"/>
<dbReference type="InParanoid" id="A0A058ZU61"/>
<proteinExistence type="predicted"/>